<dbReference type="SUPFAM" id="SSF52540">
    <property type="entry name" value="P-loop containing nucleoside triphosphate hydrolases"/>
    <property type="match status" value="1"/>
</dbReference>
<sequence>MEKTVWIERININNQKMRRHFVNTIERGVVVNEEFENILKEAFGEQYKEFIVEENGQKIIRFWGKSGLYSNRSSPKYGDIVVIVLYNHGNYESSMYVGITSNMVKNDRLTEYLKRNPSTTWENAGRFPNVFLINVSKINDEKLANEITDLFEKGQLIPPQGSLAKVSLNDFSEENKKKLLEILENLGFNFKVIGNQNTLLEERDMDSLELLEVYKSKGYYFPSHIVSQFYSSLKTKGFVILSGLSGTGKTKIALKFAELLNKDNDKNYIFLSVRPDWRDSKQLLGYYNPLDNKYYKTPLLKLILRAIEDYDKNKENASPYFVILDEMNLAHVEYYFADFLSVLESGRDKDGFTRESIKLHNIDEVETNQKIPKEIKLPPNLYIIGTVNIDETTYMFSPKVLDRAFIIEFYDVDLDNYPPEEQNISDDTISEIRNLIYNDLKRQGKFLAVSKDELNNAIRDLPNNYKEILKNLNKALEVYNLHFGYRVFDEICLFFKNAKESWEKGIINFKDKDEIFDLAMLMKILPKFHGNRRKLEKPLIEILKICLKDEKEIEEINYEKIIDMLKNWDNKKGKFRFQHTGKKVLRMLRQLYEIGFASFG</sequence>
<dbReference type="AlphaFoldDB" id="A0A076LHJ8"/>
<dbReference type="Gene3D" id="3.40.50.300">
    <property type="entry name" value="P-loop containing nucleotide triphosphate hydrolases"/>
    <property type="match status" value="1"/>
</dbReference>
<dbReference type="GO" id="GO:0016887">
    <property type="term" value="F:ATP hydrolysis activity"/>
    <property type="evidence" value="ECO:0007669"/>
    <property type="project" value="InterPro"/>
</dbReference>
<dbReference type="SMART" id="SM00382">
    <property type="entry name" value="AAA"/>
    <property type="match status" value="1"/>
</dbReference>
<evidence type="ECO:0000313" key="2">
    <source>
        <dbReference type="EMBL" id="AIJ06412.1"/>
    </source>
</evidence>
<proteinExistence type="predicted"/>
<protein>
    <recommendedName>
        <fullName evidence="1">AAA+ ATPase domain-containing protein</fullName>
    </recommendedName>
</protein>
<dbReference type="PANTHER" id="PTHR37291:SF1">
    <property type="entry name" value="TYPE IV METHYL-DIRECTED RESTRICTION ENZYME ECOKMCRB SUBUNIT"/>
    <property type="match status" value="1"/>
</dbReference>
<gene>
    <name evidence="2" type="ORF">JH146_1570</name>
</gene>
<dbReference type="GO" id="GO:0005524">
    <property type="term" value="F:ATP binding"/>
    <property type="evidence" value="ECO:0007669"/>
    <property type="project" value="InterPro"/>
</dbReference>
<dbReference type="Pfam" id="PF07728">
    <property type="entry name" value="AAA_5"/>
    <property type="match status" value="1"/>
</dbReference>
<dbReference type="HOGENOM" id="CLU_011498_4_0_2"/>
<dbReference type="Proteomes" id="UP000028781">
    <property type="component" value="Chromosome"/>
</dbReference>
<dbReference type="InterPro" id="IPR011704">
    <property type="entry name" value="ATPase_dyneun-rel_AAA"/>
</dbReference>
<dbReference type="InterPro" id="IPR052934">
    <property type="entry name" value="Methyl-DNA_Rec/Restrict_Enz"/>
</dbReference>
<dbReference type="RefSeq" id="WP_081874496.1">
    <property type="nucleotide sequence ID" value="NZ_CP009149.1"/>
</dbReference>
<dbReference type="GeneID" id="24892204"/>
<reference evidence="2 3" key="1">
    <citation type="journal article" date="2015" name="Int. J. Syst. Evol. Microbiol.">
        <title>M ethanocaldococcus bathoardescens sp. nov., a hyperthermophilic methanogen isolated from a volcanically active deep-sea hydrothermal vent.</title>
        <authorList>
            <person name="Stewart L.C."/>
            <person name="Jung J.H."/>
            <person name="Kim Y.T."/>
            <person name="Kwon S.W."/>
            <person name="Park C.S."/>
            <person name="Holden J.F."/>
        </authorList>
    </citation>
    <scope>NUCLEOTIDE SEQUENCE [LARGE SCALE GENOMIC DNA]</scope>
    <source>
        <strain evidence="2 3">JH146</strain>
    </source>
</reference>
<dbReference type="InterPro" id="IPR027417">
    <property type="entry name" value="P-loop_NTPase"/>
</dbReference>
<feature type="domain" description="AAA+ ATPase" evidence="1">
    <location>
        <begin position="235"/>
        <end position="420"/>
    </location>
</feature>
<name>A0A076LHJ8_9EURY</name>
<dbReference type="PANTHER" id="PTHR37291">
    <property type="entry name" value="5-METHYLCYTOSINE-SPECIFIC RESTRICTION ENZYME B"/>
    <property type="match status" value="1"/>
</dbReference>
<dbReference type="EMBL" id="CP009149">
    <property type="protein sequence ID" value="AIJ06412.1"/>
    <property type="molecule type" value="Genomic_DNA"/>
</dbReference>
<evidence type="ECO:0000313" key="3">
    <source>
        <dbReference type="Proteomes" id="UP000028781"/>
    </source>
</evidence>
<keyword evidence="3" id="KW-1185">Reference proteome</keyword>
<dbReference type="OrthoDB" id="9837at2157"/>
<dbReference type="STRING" id="1301915.JH146_1570"/>
<dbReference type="InterPro" id="IPR003593">
    <property type="entry name" value="AAA+_ATPase"/>
</dbReference>
<evidence type="ECO:0000259" key="1">
    <source>
        <dbReference type="SMART" id="SM00382"/>
    </source>
</evidence>
<organism evidence="2 3">
    <name type="scientific">Methanocaldococcus bathoardescens</name>
    <dbReference type="NCBI Taxonomy" id="1301915"/>
    <lineage>
        <taxon>Archaea</taxon>
        <taxon>Methanobacteriati</taxon>
        <taxon>Methanobacteriota</taxon>
        <taxon>Methanomada group</taxon>
        <taxon>Methanococci</taxon>
        <taxon>Methanococcales</taxon>
        <taxon>Methanocaldococcaceae</taxon>
        <taxon>Methanocaldococcus</taxon>
    </lineage>
</organism>
<accession>A0A076LHJ8</accession>
<dbReference type="KEGG" id="mjh:JH146_1570"/>